<dbReference type="Proteomes" id="UP001595528">
    <property type="component" value="Unassembled WGS sequence"/>
</dbReference>
<name>A0ABV7L8Y8_9PROT</name>
<dbReference type="EMBL" id="JBHRTR010000050">
    <property type="protein sequence ID" value="MFC3230871.1"/>
    <property type="molecule type" value="Genomic_DNA"/>
</dbReference>
<organism evidence="1 2">
    <name type="scientific">Marinibaculum pumilum</name>
    <dbReference type="NCBI Taxonomy" id="1766165"/>
    <lineage>
        <taxon>Bacteria</taxon>
        <taxon>Pseudomonadati</taxon>
        <taxon>Pseudomonadota</taxon>
        <taxon>Alphaproteobacteria</taxon>
        <taxon>Rhodospirillales</taxon>
        <taxon>Rhodospirillaceae</taxon>
        <taxon>Marinibaculum</taxon>
    </lineage>
</organism>
<evidence type="ECO:0000313" key="1">
    <source>
        <dbReference type="EMBL" id="MFC3230871.1"/>
    </source>
</evidence>
<dbReference type="RefSeq" id="WP_379906332.1">
    <property type="nucleotide sequence ID" value="NZ_JBHRTR010000050.1"/>
</dbReference>
<comment type="caution">
    <text evidence="1">The sequence shown here is derived from an EMBL/GenBank/DDBJ whole genome shotgun (WGS) entry which is preliminary data.</text>
</comment>
<protein>
    <submittedName>
        <fullName evidence="1">Uncharacterized protein</fullName>
    </submittedName>
</protein>
<reference evidence="2" key="1">
    <citation type="journal article" date="2019" name="Int. J. Syst. Evol. Microbiol.">
        <title>The Global Catalogue of Microorganisms (GCM) 10K type strain sequencing project: providing services to taxonomists for standard genome sequencing and annotation.</title>
        <authorList>
            <consortium name="The Broad Institute Genomics Platform"/>
            <consortium name="The Broad Institute Genome Sequencing Center for Infectious Disease"/>
            <person name="Wu L."/>
            <person name="Ma J."/>
        </authorList>
    </citation>
    <scope>NUCLEOTIDE SEQUENCE [LARGE SCALE GENOMIC DNA]</scope>
    <source>
        <strain evidence="2">KCTC 42964</strain>
    </source>
</reference>
<sequence length="76" mass="8063">MTASVLAMALGLSACGGNVITRWSTVWVDVRPNPTALEVAKADCAAAAERPDAADDAMAYCMERHGWVAMQDPLLK</sequence>
<accession>A0ABV7L8Y8</accession>
<gene>
    <name evidence="1" type="ORF">ACFOGJ_26740</name>
</gene>
<proteinExistence type="predicted"/>
<keyword evidence="2" id="KW-1185">Reference proteome</keyword>
<evidence type="ECO:0000313" key="2">
    <source>
        <dbReference type="Proteomes" id="UP001595528"/>
    </source>
</evidence>